<dbReference type="Gene3D" id="3.30.2070.10">
    <property type="entry name" value="Formate dehydrogenase/DMSO reductase"/>
    <property type="match status" value="1"/>
</dbReference>
<evidence type="ECO:0000256" key="3">
    <source>
        <dbReference type="ARBA" id="ARBA00022505"/>
    </source>
</evidence>
<dbReference type="Gene3D" id="3.40.50.740">
    <property type="match status" value="1"/>
</dbReference>
<keyword evidence="4" id="KW-0479">Metal-binding</keyword>
<dbReference type="SUPFAM" id="SSF53706">
    <property type="entry name" value="Formate dehydrogenase/DMSO reductase, domains 1-3"/>
    <property type="match status" value="1"/>
</dbReference>
<keyword evidence="2" id="KW-0004">4Fe-4S</keyword>
<dbReference type="EMBL" id="JAYWVC010000093">
    <property type="protein sequence ID" value="MED7825059.1"/>
    <property type="molecule type" value="Genomic_DNA"/>
</dbReference>
<organism evidence="11 12">
    <name type="scientific">Streptomyces chiangmaiensis</name>
    <dbReference type="NCBI Taxonomy" id="766497"/>
    <lineage>
        <taxon>Bacteria</taxon>
        <taxon>Bacillati</taxon>
        <taxon>Actinomycetota</taxon>
        <taxon>Actinomycetes</taxon>
        <taxon>Kitasatosporales</taxon>
        <taxon>Streptomycetaceae</taxon>
        <taxon>Streptomyces</taxon>
    </lineage>
</organism>
<dbReference type="InterPro" id="IPR006311">
    <property type="entry name" value="TAT_signal"/>
</dbReference>
<dbReference type="SMART" id="SM00926">
    <property type="entry name" value="Molybdop_Fe4S4"/>
    <property type="match status" value="1"/>
</dbReference>
<reference evidence="11" key="1">
    <citation type="submission" date="2024-01" db="EMBL/GenBank/DDBJ databases">
        <title>First draft genome sequence data of TA4-1, the type strain of Gram-positive actinobacterium Streptomyces chiangmaiensis.</title>
        <authorList>
            <person name="Yasawong M."/>
            <person name="Nantapong N."/>
        </authorList>
    </citation>
    <scope>NUCLEOTIDE SEQUENCE</scope>
    <source>
        <strain evidence="11">TA4-1</strain>
    </source>
</reference>
<evidence type="ECO:0000256" key="2">
    <source>
        <dbReference type="ARBA" id="ARBA00022485"/>
    </source>
</evidence>
<dbReference type="PANTHER" id="PTHR43742:SF9">
    <property type="entry name" value="TETRATHIONATE REDUCTASE SUBUNIT A"/>
    <property type="match status" value="1"/>
</dbReference>
<dbReference type="Gene3D" id="3.40.228.10">
    <property type="entry name" value="Dimethylsulfoxide Reductase, domain 2"/>
    <property type="match status" value="1"/>
</dbReference>
<dbReference type="RefSeq" id="WP_329509482.1">
    <property type="nucleotide sequence ID" value="NZ_BAAAYZ010000024.1"/>
</dbReference>
<dbReference type="InterPro" id="IPR006655">
    <property type="entry name" value="Mopterin_OxRdtase_prok_CS"/>
</dbReference>
<keyword evidence="7" id="KW-0408">Iron</keyword>
<evidence type="ECO:0000256" key="6">
    <source>
        <dbReference type="ARBA" id="ARBA00023002"/>
    </source>
</evidence>
<evidence type="ECO:0000256" key="1">
    <source>
        <dbReference type="ARBA" id="ARBA00010312"/>
    </source>
</evidence>
<gene>
    <name evidence="11" type="ORF">VXC91_24490</name>
</gene>
<evidence type="ECO:0000256" key="7">
    <source>
        <dbReference type="ARBA" id="ARBA00023004"/>
    </source>
</evidence>
<dbReference type="Pfam" id="PF04879">
    <property type="entry name" value="Molybdop_Fe4S4"/>
    <property type="match status" value="1"/>
</dbReference>
<dbReference type="PROSITE" id="PS51318">
    <property type="entry name" value="TAT"/>
    <property type="match status" value="1"/>
</dbReference>
<evidence type="ECO:0000256" key="8">
    <source>
        <dbReference type="ARBA" id="ARBA00023014"/>
    </source>
</evidence>
<comment type="caution">
    <text evidence="11">The sequence shown here is derived from an EMBL/GenBank/DDBJ whole genome shotgun (WGS) entry which is preliminary data.</text>
</comment>
<dbReference type="Pfam" id="PF00384">
    <property type="entry name" value="Molybdopterin"/>
    <property type="match status" value="1"/>
</dbReference>
<evidence type="ECO:0000313" key="11">
    <source>
        <dbReference type="EMBL" id="MED7825059.1"/>
    </source>
</evidence>
<evidence type="ECO:0000256" key="9">
    <source>
        <dbReference type="SAM" id="MobiDB-lite"/>
    </source>
</evidence>
<name>A0ABU7FLT6_9ACTN</name>
<dbReference type="PANTHER" id="PTHR43742">
    <property type="entry name" value="TRIMETHYLAMINE-N-OXIDE REDUCTASE"/>
    <property type="match status" value="1"/>
</dbReference>
<feature type="compositionally biased region" description="Low complexity" evidence="9">
    <location>
        <begin position="1"/>
        <end position="14"/>
    </location>
</feature>
<keyword evidence="12" id="KW-1185">Reference proteome</keyword>
<accession>A0ABU7FLT6</accession>
<protein>
    <submittedName>
        <fullName evidence="11">Molybdopterin-dependent oxidoreductase</fullName>
    </submittedName>
</protein>
<keyword evidence="5" id="KW-0732">Signal</keyword>
<sequence length="857" mass="94987">MTTDTAAADTETPDSSPTAPEAWELGRRDLLRIGAAAGAAIAGLGAIEIVRDPKPSAQVGKGATAATAIPSMCQMCTTACGIIGHVAHGRLLRITGNPEDPNNQGSTCGKGVAGTSVLYDPFRMLYPLKRVGERGSGKWKRITWEQAYTEIADRLREIRERGRPEEFAFQQGRNRSTDIVARFLNAYGTPSQFNHRALCSANRRAAIATTIGESDWDLGDFENSQYVLNFGSNWAEAHQGHIPVAIRMMRARRRGAKLVTFETRMSNTAALSDEWFCVKPGTDGLIALAMANVICREGLWDKTWFDTWSNYSAGKFAEHVAQYTPERAERESGVPAEDITRIAREFAAAAPRCTTICNRGSQSHRNGYYNDRSITALNALVGNMGKKGGWCWHPQSAWDEDFLPEPGPVPDKPIRKSIIAEAKDWPLANAFEGKKMKVAEVIYLWIQQRRQKVSALMTYNADTAWSFPEGKLVRSVLADEELIPFHVCIDVMYSETSHLADIILPWTTYLERWDIDARPPQGLIDYVGLRQPVVPPRGQSKDIREIFPELGRRIGGGMEEYFPWKTTEEYLEEYFKPIPGGFAHMKAHGVWMDPTKKPFYEPHLRRLTPEELDGSHEDPETGIIYKGTDEKTGKPAAIGIRIHGIARRGFLTPSRKAEIHSSFIVGKGKELGRNVEPLPVYEPIPSHQHDFPDDHLIMTSYKINVHNGHRTMQSKWLQEISHTNPALLNSATAKKLGIGSGDWIEVVSFRPIDPAVPGGDGSQVGTLRTRVRLTEGVHPIVIAIAHNAGRSVGGAYATSGQDTADNPGYGKTADADLDRLWWKGAISVPQNDLMPIYPDPVVGGQAYHDTVVRIRKV</sequence>
<dbReference type="SUPFAM" id="SSF50692">
    <property type="entry name" value="ADC-like"/>
    <property type="match status" value="1"/>
</dbReference>
<evidence type="ECO:0000256" key="5">
    <source>
        <dbReference type="ARBA" id="ARBA00022729"/>
    </source>
</evidence>
<comment type="similarity">
    <text evidence="1">Belongs to the prokaryotic molybdopterin-containing oxidoreductase family.</text>
</comment>
<evidence type="ECO:0000259" key="10">
    <source>
        <dbReference type="PROSITE" id="PS51669"/>
    </source>
</evidence>
<feature type="domain" description="4Fe-4S Mo/W bis-MGD-type" evidence="10">
    <location>
        <begin position="66"/>
        <end position="122"/>
    </location>
</feature>
<dbReference type="PROSITE" id="PS00490">
    <property type="entry name" value="MOLYBDOPTERIN_PROK_2"/>
    <property type="match status" value="1"/>
</dbReference>
<keyword evidence="8" id="KW-0411">Iron-sulfur</keyword>
<dbReference type="InterPro" id="IPR009010">
    <property type="entry name" value="Asp_de-COase-like_dom_sf"/>
</dbReference>
<keyword evidence="6" id="KW-0560">Oxidoreductase</keyword>
<evidence type="ECO:0000256" key="4">
    <source>
        <dbReference type="ARBA" id="ARBA00022723"/>
    </source>
</evidence>
<dbReference type="InterPro" id="IPR006656">
    <property type="entry name" value="Mopterin_OxRdtase"/>
</dbReference>
<dbReference type="Gene3D" id="2.20.25.90">
    <property type="entry name" value="ADC-like domains"/>
    <property type="match status" value="1"/>
</dbReference>
<feature type="region of interest" description="Disordered" evidence="9">
    <location>
        <begin position="1"/>
        <end position="21"/>
    </location>
</feature>
<dbReference type="Proteomes" id="UP001333996">
    <property type="component" value="Unassembled WGS sequence"/>
</dbReference>
<dbReference type="InterPro" id="IPR050612">
    <property type="entry name" value="Prok_Mopterin_Oxidored"/>
</dbReference>
<dbReference type="Gene3D" id="2.40.40.20">
    <property type="match status" value="1"/>
</dbReference>
<dbReference type="InterPro" id="IPR006963">
    <property type="entry name" value="Mopterin_OxRdtase_4Fe-4S_dom"/>
</dbReference>
<proteinExistence type="inferred from homology"/>
<evidence type="ECO:0000313" key="12">
    <source>
        <dbReference type="Proteomes" id="UP001333996"/>
    </source>
</evidence>
<keyword evidence="3" id="KW-0500">Molybdenum</keyword>
<dbReference type="PROSITE" id="PS51669">
    <property type="entry name" value="4FE4S_MOW_BIS_MGD"/>
    <property type="match status" value="1"/>
</dbReference>